<dbReference type="PROSITE" id="PS50999">
    <property type="entry name" value="COX2_TM"/>
    <property type="match status" value="1"/>
</dbReference>
<reference evidence="22" key="1">
    <citation type="journal article" date="2014" name="BMC Genomics">
        <title>Complete mitochondrial genomes of the human follicle mites Demodex brevis and D. folliculorum: novel gene arrangement, truncated tRNA genes, and ancient divergence between species.</title>
        <authorList>
            <person name="Palopoli M.F."/>
            <person name="Minot S."/>
            <person name="Pei D."/>
            <person name="Satterly A."/>
            <person name="Endrizzi J."/>
        </authorList>
    </citation>
    <scope>NUCLEOTIDE SEQUENCE</scope>
</reference>
<dbReference type="PANTHER" id="PTHR22888">
    <property type="entry name" value="CYTOCHROME C OXIDASE, SUBUNIT II"/>
    <property type="match status" value="1"/>
</dbReference>
<dbReference type="InterPro" id="IPR008972">
    <property type="entry name" value="Cupredoxin"/>
</dbReference>
<accession>A0A0A7DUK3</accession>
<dbReference type="GO" id="GO:0004129">
    <property type="term" value="F:cytochrome-c oxidase activity"/>
    <property type="evidence" value="ECO:0007669"/>
    <property type="project" value="UniProtKB-EC"/>
</dbReference>
<dbReference type="InterPro" id="IPR002429">
    <property type="entry name" value="CcO_II-like_C"/>
</dbReference>
<feature type="transmembrane region" description="Helical" evidence="19">
    <location>
        <begin position="63"/>
        <end position="87"/>
    </location>
</feature>
<comment type="cofactor">
    <cofactor evidence="18">
        <name>Cu cation</name>
        <dbReference type="ChEBI" id="CHEBI:23378"/>
    </cofactor>
    <text evidence="18">Binds a copper A center.</text>
</comment>
<evidence type="ECO:0000256" key="9">
    <source>
        <dbReference type="ARBA" id="ARBA00022792"/>
    </source>
</evidence>
<dbReference type="PRINTS" id="PR01166">
    <property type="entry name" value="CYCOXIDASEII"/>
</dbReference>
<evidence type="ECO:0000256" key="1">
    <source>
        <dbReference type="ARBA" id="ARBA00004448"/>
    </source>
</evidence>
<evidence type="ECO:0000256" key="8">
    <source>
        <dbReference type="ARBA" id="ARBA00022723"/>
    </source>
</evidence>
<keyword evidence="7 18" id="KW-0812">Transmembrane</keyword>
<evidence type="ECO:0000256" key="16">
    <source>
        <dbReference type="ARBA" id="ARBA00023136"/>
    </source>
</evidence>
<evidence type="ECO:0000313" key="22">
    <source>
        <dbReference type="EMBL" id="AIW82495.1"/>
    </source>
</evidence>
<keyword evidence="16 18" id="KW-0472">Membrane</keyword>
<dbReference type="AlphaFoldDB" id="A0A0A7DUK3"/>
<keyword evidence="6 18" id="KW-0679">Respiratory chain</keyword>
<dbReference type="GO" id="GO:0005507">
    <property type="term" value="F:copper ion binding"/>
    <property type="evidence" value="ECO:0007669"/>
    <property type="project" value="InterPro"/>
</dbReference>
<dbReference type="GO" id="GO:0042773">
    <property type="term" value="P:ATP synthesis coupled electron transport"/>
    <property type="evidence" value="ECO:0007669"/>
    <property type="project" value="TreeGrafter"/>
</dbReference>
<evidence type="ECO:0000256" key="17">
    <source>
        <dbReference type="ARBA" id="ARBA00049512"/>
    </source>
</evidence>
<dbReference type="InterPro" id="IPR045187">
    <property type="entry name" value="CcO_II"/>
</dbReference>
<keyword evidence="12 18" id="KW-0249">Electron transport</keyword>
<evidence type="ECO:0000256" key="6">
    <source>
        <dbReference type="ARBA" id="ARBA00022660"/>
    </source>
</evidence>
<gene>
    <name evidence="22" type="primary">COX2</name>
</gene>
<name>A0A0A7DUK3_DEMFO</name>
<evidence type="ECO:0000256" key="10">
    <source>
        <dbReference type="ARBA" id="ARBA00022842"/>
    </source>
</evidence>
<comment type="subcellular location">
    <subcellularLocation>
        <location evidence="1 18">Mitochondrion inner membrane</location>
        <topology evidence="1 18">Multi-pass membrane protein</topology>
    </subcellularLocation>
</comment>
<dbReference type="GO" id="GO:0005743">
    <property type="term" value="C:mitochondrial inner membrane"/>
    <property type="evidence" value="ECO:0007669"/>
    <property type="project" value="UniProtKB-SubCell"/>
</dbReference>
<keyword evidence="15 18" id="KW-0496">Mitochondrion</keyword>
<evidence type="ECO:0000256" key="13">
    <source>
        <dbReference type="ARBA" id="ARBA00022989"/>
    </source>
</evidence>
<evidence type="ECO:0000256" key="4">
    <source>
        <dbReference type="ARBA" id="ARBA00015946"/>
    </source>
</evidence>
<keyword evidence="14 18" id="KW-0186">Copper</keyword>
<evidence type="ECO:0000256" key="14">
    <source>
        <dbReference type="ARBA" id="ARBA00023008"/>
    </source>
</evidence>
<dbReference type="PROSITE" id="PS50857">
    <property type="entry name" value="COX2_CUA"/>
    <property type="match status" value="1"/>
</dbReference>
<dbReference type="EMBL" id="KM114226">
    <property type="protein sequence ID" value="AIW82495.1"/>
    <property type="molecule type" value="Genomic_DNA"/>
</dbReference>
<dbReference type="RefSeq" id="YP_009114836.1">
    <property type="nucleotide sequence ID" value="NC_026102.1"/>
</dbReference>
<dbReference type="Gene3D" id="1.10.287.90">
    <property type="match status" value="1"/>
</dbReference>
<dbReference type="InterPro" id="IPR036257">
    <property type="entry name" value="Cyt_c_oxidase_su2_TM_sf"/>
</dbReference>
<evidence type="ECO:0000256" key="5">
    <source>
        <dbReference type="ARBA" id="ARBA00022448"/>
    </source>
</evidence>
<dbReference type="GeneID" id="22833369"/>
<evidence type="ECO:0000256" key="18">
    <source>
        <dbReference type="RuleBase" id="RU000457"/>
    </source>
</evidence>
<comment type="subunit">
    <text evidence="3">Component of the cytochrome c oxidase (complex IV, CIV), a multisubunit enzyme composed of a catalytic core of 3 subunits and several supernumerary subunits. The complex exists as a monomer or a dimer and forms supercomplexes (SCs) in the inner mitochondrial membrane with ubiquinol-cytochrome c oxidoreductase (cytochrome b-c1 complex, complex III, CIII).</text>
</comment>
<evidence type="ECO:0000256" key="15">
    <source>
        <dbReference type="ARBA" id="ARBA00023128"/>
    </source>
</evidence>
<comment type="similarity">
    <text evidence="2 18">Belongs to the cytochrome c oxidase subunit 2 family.</text>
</comment>
<geneLocation type="mitochondrion" evidence="22"/>
<evidence type="ECO:0000256" key="12">
    <source>
        <dbReference type="ARBA" id="ARBA00022982"/>
    </source>
</evidence>
<protein>
    <recommendedName>
        <fullName evidence="4 18">Cytochrome c oxidase subunit 2</fullName>
    </recommendedName>
</protein>
<comment type="function">
    <text evidence="18">Component of the cytochrome c oxidase, the last enzyme in the mitochondrial electron transport chain which drives oxidative phosphorylation. The respiratory chain contains 3 multisubunit complexes succinate dehydrogenase (complex II, CII), ubiquinol-cytochrome c oxidoreductase (cytochrome b-c1 complex, complex III, CIII) and cytochrome c oxidase (complex IV, CIV), that cooperate to transfer electrons derived from NADH and succinate to molecular oxygen, creating an electrochemical gradient over the inner membrane that drives transmembrane transport and the ATP synthase. Cytochrome c oxidase is the component of the respiratory chain that catalyzes the reduction of oxygen to water. Electrons originating from reduced cytochrome c in the intermembrane space (IMS) are transferred via the dinuclear copper A center (CU(A)) of subunit 2 and heme A of subunit 1 to the active site in subunit 1, a binuclear center (BNC) formed by heme A3 and copper B (CU(B)). The BNC reduces molecular oxygen to 2 water molecules using 4 electrons from cytochrome c in the IMS and 4 protons from the mitochondrial matrix.</text>
</comment>
<feature type="domain" description="Cytochrome oxidase subunit II transmembrane region profile" evidence="21">
    <location>
        <begin position="1"/>
        <end position="91"/>
    </location>
</feature>
<evidence type="ECO:0000256" key="3">
    <source>
        <dbReference type="ARBA" id="ARBA00011164"/>
    </source>
</evidence>
<evidence type="ECO:0000259" key="21">
    <source>
        <dbReference type="PROSITE" id="PS50999"/>
    </source>
</evidence>
<dbReference type="CTD" id="4513"/>
<dbReference type="PANTHER" id="PTHR22888:SF9">
    <property type="entry name" value="CYTOCHROME C OXIDASE SUBUNIT 2"/>
    <property type="match status" value="1"/>
</dbReference>
<keyword evidence="11" id="KW-1278">Translocase</keyword>
<dbReference type="Pfam" id="PF02790">
    <property type="entry name" value="COX2_TM"/>
    <property type="match status" value="1"/>
</dbReference>
<evidence type="ECO:0000259" key="20">
    <source>
        <dbReference type="PROSITE" id="PS50857"/>
    </source>
</evidence>
<keyword evidence="9 18" id="KW-0999">Mitochondrion inner membrane</keyword>
<dbReference type="Pfam" id="PF00116">
    <property type="entry name" value="COX2"/>
    <property type="match status" value="1"/>
</dbReference>
<sequence length="218" mass="25223">MPTMFKTGFQESNSSYMQHMTMLHDHMMLIITLLLTTVLFWILSQISKKKNWSEYLEENDVELFWTAMPSLFLTFLLTPSIVILYMIEDLNNPAFTLKATSNQWYWTYSYPELKDLSYDSFMKQSTKLRLLEVTNNIIAPSNMWIRVITTSNDVIHSWAIPSLGLKVDSIPGRLNTTTFKAKRSGFVAGQCSEICGMNHSFMPIMMHLVNPHSIPFNT</sequence>
<evidence type="ECO:0000256" key="7">
    <source>
        <dbReference type="ARBA" id="ARBA00022692"/>
    </source>
</evidence>
<evidence type="ECO:0000256" key="11">
    <source>
        <dbReference type="ARBA" id="ARBA00022967"/>
    </source>
</evidence>
<keyword evidence="5 18" id="KW-0813">Transport</keyword>
<keyword evidence="8 18" id="KW-0479">Metal-binding</keyword>
<evidence type="ECO:0000256" key="2">
    <source>
        <dbReference type="ARBA" id="ARBA00007866"/>
    </source>
</evidence>
<dbReference type="SUPFAM" id="SSF81464">
    <property type="entry name" value="Cytochrome c oxidase subunit II-like, transmembrane region"/>
    <property type="match status" value="1"/>
</dbReference>
<dbReference type="Gene3D" id="2.60.40.420">
    <property type="entry name" value="Cupredoxins - blue copper proteins"/>
    <property type="match status" value="1"/>
</dbReference>
<evidence type="ECO:0000256" key="19">
    <source>
        <dbReference type="SAM" id="Phobius"/>
    </source>
</evidence>
<comment type="catalytic activity">
    <reaction evidence="17">
        <text>4 Fe(II)-[cytochrome c] + O2 + 8 H(+)(in) = 4 Fe(III)-[cytochrome c] + 2 H2O + 4 H(+)(out)</text>
        <dbReference type="Rhea" id="RHEA:11436"/>
        <dbReference type="Rhea" id="RHEA-COMP:10350"/>
        <dbReference type="Rhea" id="RHEA-COMP:14399"/>
        <dbReference type="ChEBI" id="CHEBI:15377"/>
        <dbReference type="ChEBI" id="CHEBI:15378"/>
        <dbReference type="ChEBI" id="CHEBI:15379"/>
        <dbReference type="ChEBI" id="CHEBI:29033"/>
        <dbReference type="ChEBI" id="CHEBI:29034"/>
        <dbReference type="EC" id="7.1.1.9"/>
    </reaction>
    <physiologicalReaction direction="left-to-right" evidence="17">
        <dbReference type="Rhea" id="RHEA:11437"/>
    </physiologicalReaction>
</comment>
<organism evidence="22">
    <name type="scientific">Demodex folliculorum</name>
    <name type="common">Face mite</name>
    <dbReference type="NCBI Taxonomy" id="481310"/>
    <lineage>
        <taxon>Eukaryota</taxon>
        <taxon>Metazoa</taxon>
        <taxon>Ecdysozoa</taxon>
        <taxon>Arthropoda</taxon>
        <taxon>Chelicerata</taxon>
        <taxon>Arachnida</taxon>
        <taxon>Acari</taxon>
        <taxon>Acariformes</taxon>
        <taxon>Trombidiformes</taxon>
        <taxon>Prostigmata</taxon>
        <taxon>Eleutherengona</taxon>
        <taxon>Raphignathae</taxon>
        <taxon>Cheyletoidea</taxon>
        <taxon>Demodicidae</taxon>
        <taxon>Demodex</taxon>
    </lineage>
</organism>
<dbReference type="InterPro" id="IPR011759">
    <property type="entry name" value="Cyt_c_oxidase_su2_TM_dom"/>
</dbReference>
<keyword evidence="13 19" id="KW-1133">Transmembrane helix</keyword>
<feature type="domain" description="Cytochrome oxidase subunit II copper A binding" evidence="20">
    <location>
        <begin position="92"/>
        <end position="218"/>
    </location>
</feature>
<proteinExistence type="inferred from homology"/>
<dbReference type="SUPFAM" id="SSF49503">
    <property type="entry name" value="Cupredoxins"/>
    <property type="match status" value="1"/>
</dbReference>
<dbReference type="PROSITE" id="PS00078">
    <property type="entry name" value="COX2"/>
    <property type="match status" value="1"/>
</dbReference>
<keyword evidence="10" id="KW-0460">Magnesium</keyword>
<dbReference type="InterPro" id="IPR001505">
    <property type="entry name" value="Copper_CuA"/>
</dbReference>